<name>A0ABM2YIP2_GOSHI</name>
<evidence type="ECO:0000313" key="4">
    <source>
        <dbReference type="RefSeq" id="XP_040930428.1"/>
    </source>
</evidence>
<accession>A0ABM2YIP2</accession>
<protein>
    <submittedName>
        <fullName evidence="4">Uncharacterized protein isoform X1</fullName>
    </submittedName>
</protein>
<keyword evidence="3" id="KW-1185">Reference proteome</keyword>
<keyword evidence="1" id="KW-1133">Transmembrane helix</keyword>
<evidence type="ECO:0000313" key="3">
    <source>
        <dbReference type="Proteomes" id="UP000818029"/>
    </source>
</evidence>
<keyword evidence="1" id="KW-0472">Membrane</keyword>
<sequence>MGVSWTRLKSFLKLLVSWIPMPTNPVTYRMNSETVSSCAAIAETTFSPWTTSSLLVNVKTDPIWTHRPLFNLPAVKVRCNGCNRHIGEQFFTLDGHRPLHRVIERSYVLHVNRLLYWDGTQFMNAPPLGDKRQNPPTVRMQIFITGLVFSFISGLIFGFVLYWVPEILKYETAIIIAVGFGSFHEFYCQSQHFVEGN</sequence>
<dbReference type="Proteomes" id="UP000818029">
    <property type="component" value="Chromosome A08"/>
</dbReference>
<keyword evidence="2" id="KW-0732">Signal</keyword>
<organism evidence="3 4">
    <name type="scientific">Gossypium hirsutum</name>
    <name type="common">Upland cotton</name>
    <name type="synonym">Gossypium mexicanum</name>
    <dbReference type="NCBI Taxonomy" id="3635"/>
    <lineage>
        <taxon>Eukaryota</taxon>
        <taxon>Viridiplantae</taxon>
        <taxon>Streptophyta</taxon>
        <taxon>Embryophyta</taxon>
        <taxon>Tracheophyta</taxon>
        <taxon>Spermatophyta</taxon>
        <taxon>Magnoliopsida</taxon>
        <taxon>eudicotyledons</taxon>
        <taxon>Gunneridae</taxon>
        <taxon>Pentapetalae</taxon>
        <taxon>rosids</taxon>
        <taxon>malvids</taxon>
        <taxon>Malvales</taxon>
        <taxon>Malvaceae</taxon>
        <taxon>Malvoideae</taxon>
        <taxon>Gossypium</taxon>
    </lineage>
</organism>
<evidence type="ECO:0000256" key="2">
    <source>
        <dbReference type="SAM" id="SignalP"/>
    </source>
</evidence>
<keyword evidence="1" id="KW-0812">Transmembrane</keyword>
<feature type="transmembrane region" description="Helical" evidence="1">
    <location>
        <begin position="142"/>
        <end position="164"/>
    </location>
</feature>
<evidence type="ECO:0000256" key="1">
    <source>
        <dbReference type="SAM" id="Phobius"/>
    </source>
</evidence>
<proteinExistence type="predicted"/>
<feature type="chain" id="PRO_5046489684" evidence="2">
    <location>
        <begin position="26"/>
        <end position="197"/>
    </location>
</feature>
<reference evidence="4" key="2">
    <citation type="submission" date="2025-08" db="UniProtKB">
        <authorList>
            <consortium name="RefSeq"/>
        </authorList>
    </citation>
    <scope>IDENTIFICATION</scope>
</reference>
<gene>
    <name evidence="4" type="primary">LOC121204521</name>
</gene>
<reference evidence="3" key="1">
    <citation type="journal article" date="2020" name="Nat. Genet.">
        <title>Genomic diversifications of five Gossypium allopolyploid species and their impact on cotton improvement.</title>
        <authorList>
            <person name="Chen Z.J."/>
            <person name="Sreedasyam A."/>
            <person name="Ando A."/>
            <person name="Song Q."/>
            <person name="De Santiago L.M."/>
            <person name="Hulse-Kemp A.M."/>
            <person name="Ding M."/>
            <person name="Ye W."/>
            <person name="Kirkbride R.C."/>
            <person name="Jenkins J."/>
            <person name="Plott C."/>
            <person name="Lovell J."/>
            <person name="Lin Y.M."/>
            <person name="Vaughn R."/>
            <person name="Liu B."/>
            <person name="Simpson S."/>
            <person name="Scheffler B.E."/>
            <person name="Wen L."/>
            <person name="Saski C.A."/>
            <person name="Grover C.E."/>
            <person name="Hu G."/>
            <person name="Conover J.L."/>
            <person name="Carlson J.W."/>
            <person name="Shu S."/>
            <person name="Boston L.B."/>
            <person name="Williams M."/>
            <person name="Peterson D.G."/>
            <person name="McGee K."/>
            <person name="Jones D.C."/>
            <person name="Wendel J.F."/>
            <person name="Stelly D.M."/>
            <person name="Grimwood J."/>
            <person name="Schmutz J."/>
        </authorList>
    </citation>
    <scope>NUCLEOTIDE SEQUENCE [LARGE SCALE GENOMIC DNA]</scope>
    <source>
        <strain evidence="3">cv. TM-1</strain>
    </source>
</reference>
<dbReference type="GeneID" id="121204521"/>
<feature type="signal peptide" evidence="2">
    <location>
        <begin position="1"/>
        <end position="25"/>
    </location>
</feature>
<dbReference type="RefSeq" id="XP_040930428.1">
    <property type="nucleotide sequence ID" value="XM_041074494.1"/>
</dbReference>